<dbReference type="GeneID" id="38110503"/>
<dbReference type="OrthoDB" id="103349at2759"/>
<proteinExistence type="predicted"/>
<dbReference type="Proteomes" id="UP000256690">
    <property type="component" value="Unassembled WGS sequence"/>
</dbReference>
<sequence length="370" mass="40979">MQSFSPPDEPMQRLETTNKLAGTLVLLHDPSLPSSQPIPPRFGYLSKCNGREHSYSQAMPRNRINRTSYPFSLTLSAVLPVQQRHSSRRSVPRIDKEILHEPQLQCQSDCQSYPLADDGTTLNRYRLQAVSPSGLPTGLAEWEQTLAEHLEPTTPDSRGFDTWFGLTSHNAKSLCTSAVEYTPGFAEPPCIMKMPEESHLENIRPEDFADPMAELNYRVGQDNDHITSITSHRSRHTDTFGVPENTTPRLLDDSVNPDAHLRRDAPRGSRYRHFADCIPKLTPFCESRGGFALTPPLISASVVLHLDRNSISNNPTDSVADNLNVSSDQVNFGGQLMSIGIAVAGIPTNLVLLRLEASVWTIYQSGASPP</sequence>
<keyword evidence="3" id="KW-1185">Reference proteome</keyword>
<evidence type="ECO:0000256" key="1">
    <source>
        <dbReference type="SAM" id="MobiDB-lite"/>
    </source>
</evidence>
<dbReference type="RefSeq" id="XP_026607994.1">
    <property type="nucleotide sequence ID" value="XM_026742149.1"/>
</dbReference>
<evidence type="ECO:0000313" key="3">
    <source>
        <dbReference type="Proteomes" id="UP000256690"/>
    </source>
</evidence>
<comment type="caution">
    <text evidence="2">The sequence shown here is derived from an EMBL/GenBank/DDBJ whole genome shotgun (WGS) entry which is preliminary data.</text>
</comment>
<dbReference type="EMBL" id="PVWQ01000001">
    <property type="protein sequence ID" value="RDW92811.1"/>
    <property type="molecule type" value="Genomic_DNA"/>
</dbReference>
<dbReference type="SUPFAM" id="SSF53649">
    <property type="entry name" value="Alkaline phosphatase-like"/>
    <property type="match status" value="1"/>
</dbReference>
<organism evidence="2 3">
    <name type="scientific">Aspergillus mulundensis</name>
    <dbReference type="NCBI Taxonomy" id="1810919"/>
    <lineage>
        <taxon>Eukaryota</taxon>
        <taxon>Fungi</taxon>
        <taxon>Dikarya</taxon>
        <taxon>Ascomycota</taxon>
        <taxon>Pezizomycotina</taxon>
        <taxon>Eurotiomycetes</taxon>
        <taxon>Eurotiomycetidae</taxon>
        <taxon>Eurotiales</taxon>
        <taxon>Aspergillaceae</taxon>
        <taxon>Aspergillus</taxon>
        <taxon>Aspergillus subgen. Nidulantes</taxon>
    </lineage>
</organism>
<gene>
    <name evidence="2" type="ORF">DSM5745_00133</name>
</gene>
<dbReference type="InterPro" id="IPR017850">
    <property type="entry name" value="Alkaline_phosphatase_core_sf"/>
</dbReference>
<name>A0A3D8T2Z1_9EURO</name>
<evidence type="ECO:0000313" key="2">
    <source>
        <dbReference type="EMBL" id="RDW92811.1"/>
    </source>
</evidence>
<accession>A0A3D8T2Z1</accession>
<reference evidence="2 3" key="1">
    <citation type="journal article" date="2018" name="IMA Fungus">
        <title>IMA Genome-F 9: Draft genome sequence of Annulohypoxylon stygium, Aspergillus mulundensis, Berkeleyomyces basicola (syn. Thielaviopsis basicola), Ceratocystis smalleyi, two Cercospora beticola strains, Coleophoma cylindrospora, Fusarium fracticaudum, Phialophora cf. hyalina, and Morchella septimelata.</title>
        <authorList>
            <person name="Wingfield B.D."/>
            <person name="Bills G.F."/>
            <person name="Dong Y."/>
            <person name="Huang W."/>
            <person name="Nel W.J."/>
            <person name="Swalarsk-Parry B.S."/>
            <person name="Vaghefi N."/>
            <person name="Wilken P.M."/>
            <person name="An Z."/>
            <person name="de Beer Z.W."/>
            <person name="De Vos L."/>
            <person name="Chen L."/>
            <person name="Duong T.A."/>
            <person name="Gao Y."/>
            <person name="Hammerbacher A."/>
            <person name="Kikkert J.R."/>
            <person name="Li Y."/>
            <person name="Li H."/>
            <person name="Li K."/>
            <person name="Li Q."/>
            <person name="Liu X."/>
            <person name="Ma X."/>
            <person name="Naidoo K."/>
            <person name="Pethybridge S.J."/>
            <person name="Sun J."/>
            <person name="Steenkamp E.T."/>
            <person name="van der Nest M.A."/>
            <person name="van Wyk S."/>
            <person name="Wingfield M.J."/>
            <person name="Xiong C."/>
            <person name="Yue Q."/>
            <person name="Zhang X."/>
        </authorList>
    </citation>
    <scope>NUCLEOTIDE SEQUENCE [LARGE SCALE GENOMIC DNA]</scope>
    <source>
        <strain evidence="2 3">DSM 5745</strain>
    </source>
</reference>
<protein>
    <submittedName>
        <fullName evidence="2">Uncharacterized protein</fullName>
    </submittedName>
</protein>
<feature type="region of interest" description="Disordered" evidence="1">
    <location>
        <begin position="231"/>
        <end position="265"/>
    </location>
</feature>
<dbReference type="AlphaFoldDB" id="A0A3D8T2Z1"/>